<keyword evidence="6 9" id="KW-0418">Kinase</keyword>
<comment type="pathway">
    <text evidence="1">Carbohydrate acid metabolism.</text>
</comment>
<organism evidence="10 11">
    <name type="scientific">Massilia frigida</name>
    <dbReference type="NCBI Taxonomy" id="2609281"/>
    <lineage>
        <taxon>Bacteria</taxon>
        <taxon>Pseudomonadati</taxon>
        <taxon>Pseudomonadota</taxon>
        <taxon>Betaproteobacteria</taxon>
        <taxon>Burkholderiales</taxon>
        <taxon>Oxalobacteraceae</taxon>
        <taxon>Telluria group</taxon>
        <taxon>Massilia</taxon>
    </lineage>
</organism>
<evidence type="ECO:0000256" key="4">
    <source>
        <dbReference type="ARBA" id="ARBA00022679"/>
    </source>
</evidence>
<comment type="caution">
    <text evidence="10">The sequence shown here is derived from an EMBL/GenBank/DDBJ whole genome shotgun (WGS) entry which is preliminary data.</text>
</comment>
<dbReference type="PANTHER" id="PTHR43442">
    <property type="entry name" value="GLUCONOKINASE-RELATED"/>
    <property type="match status" value="1"/>
</dbReference>
<evidence type="ECO:0000256" key="9">
    <source>
        <dbReference type="RuleBase" id="RU363066"/>
    </source>
</evidence>
<evidence type="ECO:0000313" key="10">
    <source>
        <dbReference type="EMBL" id="NHZ82324.1"/>
    </source>
</evidence>
<keyword evidence="4 9" id="KW-0808">Transferase</keyword>
<evidence type="ECO:0000256" key="3">
    <source>
        <dbReference type="ARBA" id="ARBA00012054"/>
    </source>
</evidence>
<dbReference type="Pfam" id="PF01202">
    <property type="entry name" value="SKI"/>
    <property type="match status" value="1"/>
</dbReference>
<comment type="similarity">
    <text evidence="2 9">Belongs to the gluconokinase GntK/GntV family.</text>
</comment>
<dbReference type="PANTHER" id="PTHR43442:SF3">
    <property type="entry name" value="GLUCONOKINASE-RELATED"/>
    <property type="match status" value="1"/>
</dbReference>
<dbReference type="SUPFAM" id="SSF52540">
    <property type="entry name" value="P-loop containing nucleoside triphosphate hydrolases"/>
    <property type="match status" value="1"/>
</dbReference>
<dbReference type="Gene3D" id="3.40.50.300">
    <property type="entry name" value="P-loop containing nucleotide triphosphate hydrolases"/>
    <property type="match status" value="1"/>
</dbReference>
<dbReference type="EMBL" id="WHJG01000031">
    <property type="protein sequence ID" value="NHZ82324.1"/>
    <property type="molecule type" value="Genomic_DNA"/>
</dbReference>
<dbReference type="EC" id="2.7.1.12" evidence="3 9"/>
<evidence type="ECO:0000256" key="2">
    <source>
        <dbReference type="ARBA" id="ARBA00008420"/>
    </source>
</evidence>
<keyword evidence="5 9" id="KW-0547">Nucleotide-binding</keyword>
<dbReference type="Proteomes" id="UP000621455">
    <property type="component" value="Unassembled WGS sequence"/>
</dbReference>
<dbReference type="CDD" id="cd02021">
    <property type="entry name" value="GntK"/>
    <property type="match status" value="1"/>
</dbReference>
<evidence type="ECO:0000256" key="5">
    <source>
        <dbReference type="ARBA" id="ARBA00022741"/>
    </source>
</evidence>
<evidence type="ECO:0000256" key="7">
    <source>
        <dbReference type="ARBA" id="ARBA00022840"/>
    </source>
</evidence>
<sequence>MGVSGCGKSTLGQALAHALGVPFVEGDQFHPAANVAKMSAGIALDDHDRAGWLGTLQEQIGEARARGAGLVVSCSALKRRYRDLLRQGDPALRFVHLDGARELIAGRMRARAGHYMPPSLLESQLRDLEPLQADEAGVVLDIGIAPAQQLARILGRGWRGVRLRARHQSSLAPRTQVM</sequence>
<name>A0ABX0NGW9_9BURK</name>
<evidence type="ECO:0000256" key="6">
    <source>
        <dbReference type="ARBA" id="ARBA00022777"/>
    </source>
</evidence>
<keyword evidence="11" id="KW-1185">Reference proteome</keyword>
<proteinExistence type="inferred from homology"/>
<dbReference type="InterPro" id="IPR031322">
    <property type="entry name" value="Shikimate/glucono_kinase"/>
</dbReference>
<dbReference type="NCBIfam" id="TIGR01313">
    <property type="entry name" value="therm_gnt_kin"/>
    <property type="match status" value="1"/>
</dbReference>
<comment type="catalytic activity">
    <reaction evidence="8 9">
        <text>D-gluconate + ATP = 6-phospho-D-gluconate + ADP + H(+)</text>
        <dbReference type="Rhea" id="RHEA:19433"/>
        <dbReference type="ChEBI" id="CHEBI:15378"/>
        <dbReference type="ChEBI" id="CHEBI:18391"/>
        <dbReference type="ChEBI" id="CHEBI:30616"/>
        <dbReference type="ChEBI" id="CHEBI:58759"/>
        <dbReference type="ChEBI" id="CHEBI:456216"/>
        <dbReference type="EC" id="2.7.1.12"/>
    </reaction>
</comment>
<evidence type="ECO:0000256" key="8">
    <source>
        <dbReference type="ARBA" id="ARBA00048090"/>
    </source>
</evidence>
<dbReference type="InterPro" id="IPR027417">
    <property type="entry name" value="P-loop_NTPase"/>
</dbReference>
<keyword evidence="7 9" id="KW-0067">ATP-binding</keyword>
<protein>
    <recommendedName>
        <fullName evidence="3 9">Gluconokinase</fullName>
        <ecNumber evidence="3 9">2.7.1.12</ecNumber>
    </recommendedName>
</protein>
<evidence type="ECO:0000256" key="1">
    <source>
        <dbReference type="ARBA" id="ARBA00004761"/>
    </source>
</evidence>
<gene>
    <name evidence="10" type="ORF">F2P44_24025</name>
</gene>
<evidence type="ECO:0000313" key="11">
    <source>
        <dbReference type="Proteomes" id="UP000621455"/>
    </source>
</evidence>
<dbReference type="InterPro" id="IPR006001">
    <property type="entry name" value="Therm_gnt_kin"/>
</dbReference>
<reference evidence="10 11" key="1">
    <citation type="submission" date="2019-10" db="EMBL/GenBank/DDBJ databases">
        <title>Taxonomy of Antarctic Massilia spp.: description of Massilia rubra sp. nov., Massilia aquatica sp. nov., Massilia mucilaginosa sp. nov., Massilia frigida sp. nov. isolated from streams, lakes and regoliths.</title>
        <authorList>
            <person name="Holochova P."/>
            <person name="Sedlacek I."/>
            <person name="Kralova S."/>
            <person name="Maslanova I."/>
            <person name="Busse H.-J."/>
            <person name="Stankova E."/>
            <person name="Vrbovska V."/>
            <person name="Kovarovic V."/>
            <person name="Bartak M."/>
            <person name="Svec P."/>
            <person name="Pantucek R."/>
        </authorList>
    </citation>
    <scope>NUCLEOTIDE SEQUENCE [LARGE SCALE GENOMIC DNA]</scope>
    <source>
        <strain evidence="10 11">CCM 8695</strain>
    </source>
</reference>
<accession>A0ABX0NGW9</accession>